<evidence type="ECO:0000313" key="5">
    <source>
        <dbReference type="Proteomes" id="UP000220605"/>
    </source>
</evidence>
<protein>
    <submittedName>
        <fullName evidence="4">Uncharacterized protein</fullName>
    </submittedName>
</protein>
<feature type="region of interest" description="Disordered" evidence="2">
    <location>
        <begin position="1"/>
        <end position="21"/>
    </location>
</feature>
<feature type="transmembrane region" description="Helical" evidence="3">
    <location>
        <begin position="700"/>
        <end position="719"/>
    </location>
</feature>
<dbReference type="Proteomes" id="UP000220605">
    <property type="component" value="Chromosome 2"/>
</dbReference>
<feature type="region of interest" description="Disordered" evidence="2">
    <location>
        <begin position="125"/>
        <end position="335"/>
    </location>
</feature>
<keyword evidence="3" id="KW-0812">Transmembrane</keyword>
<dbReference type="PANTHER" id="PTHR13037">
    <property type="entry name" value="FORMIN"/>
    <property type="match status" value="1"/>
</dbReference>
<sequence>MEQRRCVVSKTATNDGSESEIKTSTDVFPSVIERIMGCSPKHKVNVVQFFTKVSVCVLALWILNCPSNTNITENWDNSSNNGDTGMMPILWATKNRSLSQVEVLRMTIYDPTYCKPWDKASSYTEVSKVPDKMPPPSTPQKGPKNMPPQGPPPPGPPNGRPQGPPNGYQQNGPPKGPPPPGPPNGYKQNGPPKGPPPPGPPNGRPQGPPNVFPPRGPPSGSLQGPPKVSPPQGPPSGSPEGPAKASPPQVPPSGSQEGPAKASPPQVPPSGSQEGPAKASSPQGPSNDNPSGSPNDSPSSPASESSKSAPSENKSKVYSKDNPPPVPPRKRRAPKSPVMFEHHKQFFQQTEANKKLEVIDPSYQNLKDMKKDRDNKIVARSPPSNKRRNVNPANNMEIVRRPAPQKIRVQKVQEDENGILGEFANSIMSNIHEVEMDRNPALELIKENIIDNIISANRGVKKNIDFIRENITNTLKTIENGDWKPPLELIKETILEKIGSLDPEEIRPKFEEIKGAIIEKITANIESEVRPKFDNIKLTVLDTLDDINYGVVQPRINDIKDTINRNIGNLDYEVIPKIGNTIKDCVVDKIGDISSGIGKTSETIKDTVMTNVKTIYDNVPVPKNIKEMANKIIPDSNLTMEQNLINSVTRSTLGFNVFGDLKNRFKNLGNTTKAIGSLVISFMLGIGGTIGLATGSTAPGGAVLFLALIFAYYAIIKLLKKSLFGNFSFKKKFFPKKKSKENKQNELEKGAKIVYSSKANLSKSYK</sequence>
<dbReference type="VEuPathDB" id="PlasmoDB:PVP01_0216800"/>
<feature type="compositionally biased region" description="Low complexity" evidence="2">
    <location>
        <begin position="280"/>
        <end position="312"/>
    </location>
</feature>
<evidence type="ECO:0000313" key="4">
    <source>
        <dbReference type="EMBL" id="VUZ93398.1"/>
    </source>
</evidence>
<gene>
    <name evidence="4" type="ORF">PVP01_0216800</name>
</gene>
<dbReference type="AlphaFoldDB" id="A0A564ZQU7"/>
<dbReference type="OrthoDB" id="9048614at2759"/>
<feature type="compositionally biased region" description="Low complexity" evidence="2">
    <location>
        <begin position="238"/>
        <end position="247"/>
    </location>
</feature>
<reference evidence="5" key="1">
    <citation type="submission" date="2016-07" db="EMBL/GenBank/DDBJ databases">
        <authorList>
            <consortium name="Pathogen Informatics"/>
        </authorList>
    </citation>
    <scope>NUCLEOTIDE SEQUENCE [LARGE SCALE GENOMIC DNA]</scope>
</reference>
<proteinExistence type="predicted"/>
<dbReference type="EMBL" id="LT635613">
    <property type="protein sequence ID" value="VUZ93398.1"/>
    <property type="molecule type" value="Genomic_DNA"/>
</dbReference>
<keyword evidence="3" id="KW-0472">Membrane</keyword>
<dbReference type="PRINTS" id="PR01217">
    <property type="entry name" value="PRICHEXTENSN"/>
</dbReference>
<name>A0A564ZQU7_PLAVI</name>
<evidence type="ECO:0000256" key="3">
    <source>
        <dbReference type="SAM" id="Phobius"/>
    </source>
</evidence>
<feature type="compositionally biased region" description="Pro residues" evidence="2">
    <location>
        <begin position="174"/>
        <end position="183"/>
    </location>
</feature>
<dbReference type="PANTHER" id="PTHR13037:SF24">
    <property type="entry name" value="POLYCOMB PROTEIN PCL-RELATED"/>
    <property type="match status" value="1"/>
</dbReference>
<organism evidence="4 5">
    <name type="scientific">Plasmodium vivax</name>
    <name type="common">malaria parasite P. vivax</name>
    <dbReference type="NCBI Taxonomy" id="5855"/>
    <lineage>
        <taxon>Eukaryota</taxon>
        <taxon>Sar</taxon>
        <taxon>Alveolata</taxon>
        <taxon>Apicomplexa</taxon>
        <taxon>Aconoidasida</taxon>
        <taxon>Haemosporida</taxon>
        <taxon>Plasmodiidae</taxon>
        <taxon>Plasmodium</taxon>
        <taxon>Plasmodium (Plasmodium)</taxon>
    </lineage>
</organism>
<keyword evidence="3" id="KW-1133">Transmembrane helix</keyword>
<accession>A0A564ZQU7</accession>
<feature type="compositionally biased region" description="Pro residues" evidence="2">
    <location>
        <begin position="192"/>
        <end position="217"/>
    </location>
</feature>
<feature type="transmembrane region" description="Helical" evidence="3">
    <location>
        <begin position="674"/>
        <end position="694"/>
    </location>
</feature>
<evidence type="ECO:0000256" key="1">
    <source>
        <dbReference type="ARBA" id="ARBA00022581"/>
    </source>
</evidence>
<feature type="compositionally biased region" description="Pro residues" evidence="2">
    <location>
        <begin position="227"/>
        <end position="237"/>
    </location>
</feature>
<evidence type="ECO:0000256" key="2">
    <source>
        <dbReference type="SAM" id="MobiDB-lite"/>
    </source>
</evidence>
<dbReference type="VEuPathDB" id="PlasmoDB:PVPAM_020024600"/>
<keyword evidence="1" id="KW-0945">Host-virus interaction</keyword>
<feature type="compositionally biased region" description="Polar residues" evidence="2">
    <location>
        <begin position="10"/>
        <end position="21"/>
    </location>
</feature>
<dbReference type="VEuPathDB" id="PlasmoDB:PVX_081832"/>
<feature type="compositionally biased region" description="Pro residues" evidence="2">
    <location>
        <begin position="145"/>
        <end position="164"/>
    </location>
</feature>